<proteinExistence type="predicted"/>
<dbReference type="EMBL" id="CAJVQB010035429">
    <property type="protein sequence ID" value="CAG8822525.1"/>
    <property type="molecule type" value="Genomic_DNA"/>
</dbReference>
<dbReference type="Proteomes" id="UP000789901">
    <property type="component" value="Unassembled WGS sequence"/>
</dbReference>
<name>A0ABN7WAP7_GIGMA</name>
<protein>
    <submittedName>
        <fullName evidence="1">4195_t:CDS:1</fullName>
    </submittedName>
</protein>
<gene>
    <name evidence="1" type="ORF">GMARGA_LOCUS28114</name>
</gene>
<organism evidence="1 2">
    <name type="scientific">Gigaspora margarita</name>
    <dbReference type="NCBI Taxonomy" id="4874"/>
    <lineage>
        <taxon>Eukaryota</taxon>
        <taxon>Fungi</taxon>
        <taxon>Fungi incertae sedis</taxon>
        <taxon>Mucoromycota</taxon>
        <taxon>Glomeromycotina</taxon>
        <taxon>Glomeromycetes</taxon>
        <taxon>Diversisporales</taxon>
        <taxon>Gigasporaceae</taxon>
        <taxon>Gigaspora</taxon>
    </lineage>
</organism>
<evidence type="ECO:0000313" key="1">
    <source>
        <dbReference type="EMBL" id="CAG8822525.1"/>
    </source>
</evidence>
<feature type="non-terminal residue" evidence="1">
    <location>
        <position position="1"/>
    </location>
</feature>
<keyword evidence="2" id="KW-1185">Reference proteome</keyword>
<sequence>QLSKMAKVINARKANNEFENAFVTQHKSMYANKDHLTLLTKKAEVFLLRQMPLGFSSDYFPSSNACDYCYEQFDGTDSNLNLVESLEANETNNLESQILDENDILEKLEKNKNTLHYL</sequence>
<reference evidence="1 2" key="1">
    <citation type="submission" date="2021-06" db="EMBL/GenBank/DDBJ databases">
        <authorList>
            <person name="Kallberg Y."/>
            <person name="Tangrot J."/>
            <person name="Rosling A."/>
        </authorList>
    </citation>
    <scope>NUCLEOTIDE SEQUENCE [LARGE SCALE GENOMIC DNA]</scope>
    <source>
        <strain evidence="1 2">120-4 pot B 10/14</strain>
    </source>
</reference>
<evidence type="ECO:0000313" key="2">
    <source>
        <dbReference type="Proteomes" id="UP000789901"/>
    </source>
</evidence>
<accession>A0ABN7WAP7</accession>
<comment type="caution">
    <text evidence="1">The sequence shown here is derived from an EMBL/GenBank/DDBJ whole genome shotgun (WGS) entry which is preliminary data.</text>
</comment>